<dbReference type="KEGG" id="lgi:LOTGIDRAFT_180093"/>
<dbReference type="PANTHER" id="PTHR13457:SF1">
    <property type="entry name" value="HEAT REPEAT-CONTAINING PROTEIN 1"/>
    <property type="match status" value="1"/>
</dbReference>
<dbReference type="Proteomes" id="UP000030746">
    <property type="component" value="Unassembled WGS sequence"/>
</dbReference>
<proteinExistence type="inferred from homology"/>
<dbReference type="GO" id="GO:0045943">
    <property type="term" value="P:positive regulation of transcription by RNA polymerase I"/>
    <property type="evidence" value="ECO:0007669"/>
    <property type="project" value="TreeGrafter"/>
</dbReference>
<comment type="similarity">
    <text evidence="1">Belongs to the HEATR1/UTP10 family.</text>
</comment>
<keyword evidence="1" id="KW-0698">rRNA processing</keyword>
<dbReference type="EMBL" id="KB199952">
    <property type="protein sequence ID" value="ESP03634.1"/>
    <property type="molecule type" value="Genomic_DNA"/>
</dbReference>
<keyword evidence="3" id="KW-1185">Reference proteome</keyword>
<dbReference type="InterPro" id="IPR040191">
    <property type="entry name" value="UTP10"/>
</dbReference>
<dbReference type="HOGENOM" id="CLU_138322_0_0_1"/>
<evidence type="ECO:0000256" key="1">
    <source>
        <dbReference type="RuleBase" id="RU367065"/>
    </source>
</evidence>
<evidence type="ECO:0000313" key="3">
    <source>
        <dbReference type="Proteomes" id="UP000030746"/>
    </source>
</evidence>
<dbReference type="GO" id="GO:0030686">
    <property type="term" value="C:90S preribosome"/>
    <property type="evidence" value="ECO:0007669"/>
    <property type="project" value="TreeGrafter"/>
</dbReference>
<gene>
    <name evidence="2" type="ORF">LOTGIDRAFT_180093</name>
</gene>
<dbReference type="CTD" id="20244384"/>
<keyword evidence="1" id="KW-0687">Ribonucleoprotein</keyword>
<dbReference type="OrthoDB" id="31183at2759"/>
<sequence length="120" mass="13915">MSSLAQQLQRLAVPQTANLAIHDKERKSLLFDPKEAANFDKETFFSIGINGLEELSSINPVFREFEKSLFNENAQNFQRAVQTKEVNEKLDETITEFLLHLSPYFLLKPAQKALEWLIFR</sequence>
<dbReference type="GeneID" id="20244384"/>
<comment type="function">
    <text evidence="1">Involved in nucleolar processing of pre-18S ribosomal RNA.</text>
</comment>
<dbReference type="GO" id="GO:0034455">
    <property type="term" value="C:t-UTP complex"/>
    <property type="evidence" value="ECO:0007669"/>
    <property type="project" value="TreeGrafter"/>
</dbReference>
<evidence type="ECO:0000313" key="2">
    <source>
        <dbReference type="EMBL" id="ESP03634.1"/>
    </source>
</evidence>
<dbReference type="OMA" id="HTHSSYV"/>
<dbReference type="GO" id="GO:0000462">
    <property type="term" value="P:maturation of SSU-rRNA from tricistronic rRNA transcript (SSU-rRNA, 5.8S rRNA, LSU-rRNA)"/>
    <property type="evidence" value="ECO:0007669"/>
    <property type="project" value="TreeGrafter"/>
</dbReference>
<name>V4AHT8_LOTGI</name>
<keyword evidence="1" id="KW-0690">Ribosome biogenesis</keyword>
<dbReference type="GO" id="GO:0030515">
    <property type="term" value="F:snoRNA binding"/>
    <property type="evidence" value="ECO:0007669"/>
    <property type="project" value="TreeGrafter"/>
</dbReference>
<protein>
    <recommendedName>
        <fullName evidence="1">HEAT repeat-containing protein 1</fullName>
    </recommendedName>
</protein>
<organism evidence="2 3">
    <name type="scientific">Lottia gigantea</name>
    <name type="common">Giant owl limpet</name>
    <dbReference type="NCBI Taxonomy" id="225164"/>
    <lineage>
        <taxon>Eukaryota</taxon>
        <taxon>Metazoa</taxon>
        <taxon>Spiralia</taxon>
        <taxon>Lophotrochozoa</taxon>
        <taxon>Mollusca</taxon>
        <taxon>Gastropoda</taxon>
        <taxon>Patellogastropoda</taxon>
        <taxon>Lottioidea</taxon>
        <taxon>Lottiidae</taxon>
        <taxon>Lottia</taxon>
    </lineage>
</organism>
<dbReference type="GO" id="GO:0032040">
    <property type="term" value="C:small-subunit processome"/>
    <property type="evidence" value="ECO:0007669"/>
    <property type="project" value="TreeGrafter"/>
</dbReference>
<dbReference type="STRING" id="225164.V4AHT8"/>
<comment type="subcellular location">
    <subcellularLocation>
        <location evidence="1">Nucleus</location>
        <location evidence="1">Nucleolus</location>
    </subcellularLocation>
</comment>
<keyword evidence="1" id="KW-0539">Nucleus</keyword>
<reference evidence="2 3" key="1">
    <citation type="journal article" date="2013" name="Nature">
        <title>Insights into bilaterian evolution from three spiralian genomes.</title>
        <authorList>
            <person name="Simakov O."/>
            <person name="Marletaz F."/>
            <person name="Cho S.J."/>
            <person name="Edsinger-Gonzales E."/>
            <person name="Havlak P."/>
            <person name="Hellsten U."/>
            <person name="Kuo D.H."/>
            <person name="Larsson T."/>
            <person name="Lv J."/>
            <person name="Arendt D."/>
            <person name="Savage R."/>
            <person name="Osoegawa K."/>
            <person name="de Jong P."/>
            <person name="Grimwood J."/>
            <person name="Chapman J.A."/>
            <person name="Shapiro H."/>
            <person name="Aerts A."/>
            <person name="Otillar R.P."/>
            <person name="Terry A.Y."/>
            <person name="Boore J.L."/>
            <person name="Grigoriev I.V."/>
            <person name="Lindberg D.R."/>
            <person name="Seaver E.C."/>
            <person name="Weisblat D.A."/>
            <person name="Putnam N.H."/>
            <person name="Rokhsar D.S."/>
        </authorList>
    </citation>
    <scope>NUCLEOTIDE SEQUENCE [LARGE SCALE GENOMIC DNA]</scope>
</reference>
<dbReference type="RefSeq" id="XP_009045722.1">
    <property type="nucleotide sequence ID" value="XM_009047474.1"/>
</dbReference>
<accession>V4AHT8</accession>
<dbReference type="AlphaFoldDB" id="V4AHT8"/>
<dbReference type="PANTHER" id="PTHR13457">
    <property type="entry name" value="BAP28"/>
    <property type="match status" value="1"/>
</dbReference>